<dbReference type="Proteomes" id="UP000694251">
    <property type="component" value="Chromosome 12"/>
</dbReference>
<accession>A0A8T1YRH8</accession>
<protein>
    <submittedName>
        <fullName evidence="2">Uncharacterized protein</fullName>
    </submittedName>
</protein>
<dbReference type="AlphaFoldDB" id="A0A8T1YRH8"/>
<gene>
    <name evidence="2" type="ORF">ISN44_As12g037630</name>
</gene>
<proteinExistence type="predicted"/>
<keyword evidence="3" id="KW-1185">Reference proteome</keyword>
<name>A0A8T1YRH8_ARASU</name>
<evidence type="ECO:0000313" key="3">
    <source>
        <dbReference type="Proteomes" id="UP000694251"/>
    </source>
</evidence>
<evidence type="ECO:0000313" key="2">
    <source>
        <dbReference type="EMBL" id="KAG7548592.1"/>
    </source>
</evidence>
<organism evidence="2 3">
    <name type="scientific">Arabidopsis suecica</name>
    <name type="common">Swedish thale-cress</name>
    <name type="synonym">Cardaminopsis suecica</name>
    <dbReference type="NCBI Taxonomy" id="45249"/>
    <lineage>
        <taxon>Eukaryota</taxon>
        <taxon>Viridiplantae</taxon>
        <taxon>Streptophyta</taxon>
        <taxon>Embryophyta</taxon>
        <taxon>Tracheophyta</taxon>
        <taxon>Spermatophyta</taxon>
        <taxon>Magnoliopsida</taxon>
        <taxon>eudicotyledons</taxon>
        <taxon>Gunneridae</taxon>
        <taxon>Pentapetalae</taxon>
        <taxon>rosids</taxon>
        <taxon>malvids</taxon>
        <taxon>Brassicales</taxon>
        <taxon>Brassicaceae</taxon>
        <taxon>Camelineae</taxon>
        <taxon>Arabidopsis</taxon>
    </lineage>
</organism>
<dbReference type="EMBL" id="JAEFBJ010000012">
    <property type="protein sequence ID" value="KAG7548592.1"/>
    <property type="molecule type" value="Genomic_DNA"/>
</dbReference>
<reference evidence="2 3" key="1">
    <citation type="submission" date="2020-12" db="EMBL/GenBank/DDBJ databases">
        <title>Concerted genomic and epigenomic changes stabilize Arabidopsis allopolyploids.</title>
        <authorList>
            <person name="Chen Z."/>
        </authorList>
    </citation>
    <scope>NUCLEOTIDE SEQUENCE [LARGE SCALE GENOMIC DNA]</scope>
    <source>
        <strain evidence="2">As9502</strain>
        <tissue evidence="2">Leaf</tissue>
    </source>
</reference>
<keyword evidence="1" id="KW-0812">Transmembrane</keyword>
<evidence type="ECO:0000256" key="1">
    <source>
        <dbReference type="SAM" id="Phobius"/>
    </source>
</evidence>
<keyword evidence="1" id="KW-0472">Membrane</keyword>
<sequence length="77" mass="8882">MNNDEEKDNKDENWKLFYDIATKVLAMIGAIGTLSNLVSLSLMNLGSQGKMLKISWMDARIPIKVYEDYLKDLRDKK</sequence>
<comment type="caution">
    <text evidence="2">The sequence shown here is derived from an EMBL/GenBank/DDBJ whole genome shotgun (WGS) entry which is preliminary data.</text>
</comment>
<feature type="transmembrane region" description="Helical" evidence="1">
    <location>
        <begin position="20"/>
        <end position="43"/>
    </location>
</feature>
<keyword evidence="1" id="KW-1133">Transmembrane helix</keyword>